<accession>A0A2J8B3Z3</accession>
<feature type="transmembrane region" description="Helical" evidence="1">
    <location>
        <begin position="40"/>
        <end position="61"/>
    </location>
</feature>
<gene>
    <name evidence="2" type="ORF">B7R76_01015</name>
</gene>
<comment type="caution">
    <text evidence="2">The sequence shown here is derived from an EMBL/GenBank/DDBJ whole genome shotgun (WGS) entry which is preliminary data.</text>
</comment>
<evidence type="ECO:0000313" key="2">
    <source>
        <dbReference type="EMBL" id="PNH19497.1"/>
    </source>
</evidence>
<keyword evidence="1" id="KW-0812">Transmembrane</keyword>
<proteinExistence type="predicted"/>
<dbReference type="Proteomes" id="UP000236394">
    <property type="component" value="Unassembled WGS sequence"/>
</dbReference>
<evidence type="ECO:0000313" key="3">
    <source>
        <dbReference type="Proteomes" id="UP000236394"/>
    </source>
</evidence>
<reference evidence="3" key="1">
    <citation type="submission" date="2017-04" db="EMBL/GenBank/DDBJ databases">
        <authorList>
            <person name="Bumgarner R.E."/>
            <person name="Fredricks D.N."/>
            <person name="Srinivasan S."/>
        </authorList>
    </citation>
    <scope>NUCLEOTIDE SEQUENCE [LARGE SCALE GENOMIC DNA]</scope>
    <source>
        <strain evidence="3">KA00405</strain>
    </source>
</reference>
<protein>
    <submittedName>
        <fullName evidence="2">Uncharacterized protein</fullName>
    </submittedName>
</protein>
<organism evidence="2 3">
    <name type="scientific">Mageeibacillus indolicus</name>
    <dbReference type="NCBI Taxonomy" id="884684"/>
    <lineage>
        <taxon>Bacteria</taxon>
        <taxon>Bacillati</taxon>
        <taxon>Bacillota</taxon>
        <taxon>Clostridia</taxon>
        <taxon>Eubacteriales</taxon>
        <taxon>Oscillospiraceae</taxon>
        <taxon>Mageeibacillus</taxon>
    </lineage>
</organism>
<evidence type="ECO:0000256" key="1">
    <source>
        <dbReference type="SAM" id="Phobius"/>
    </source>
</evidence>
<dbReference type="EMBL" id="NBZD01000001">
    <property type="protein sequence ID" value="PNH19497.1"/>
    <property type="molecule type" value="Genomic_DNA"/>
</dbReference>
<feature type="transmembrane region" description="Helical" evidence="1">
    <location>
        <begin position="6"/>
        <end position="28"/>
    </location>
</feature>
<dbReference type="AlphaFoldDB" id="A0A2J8B3Z3"/>
<sequence>MYYAGFITSLIISVAALVGSLYLFIKAIKCWAERKITWRYQFFLPALLLPIILWLSFAMVLPRSLDCISLVQGQIRKVTAEVTAYNRILGRVYTKQGIFYVSRWSAVPKEGQSYAIHYLPRSHYAEFKLEQKQSN</sequence>
<keyword evidence="1" id="KW-1133">Transmembrane helix</keyword>
<name>A0A2J8B3Z3_9FIRM</name>
<keyword evidence="1" id="KW-0472">Membrane</keyword>